<feature type="domain" description="BED-type" evidence="5">
    <location>
        <begin position="230"/>
        <end position="281"/>
    </location>
</feature>
<keyword evidence="1" id="KW-0479">Metal-binding</keyword>
<comment type="caution">
    <text evidence="6">The sequence shown here is derived from an EMBL/GenBank/DDBJ whole genome shotgun (WGS) entry which is preliminary data.</text>
</comment>
<dbReference type="PROSITE" id="PS50808">
    <property type="entry name" value="ZF_BED"/>
    <property type="match status" value="2"/>
</dbReference>
<dbReference type="Proteomes" id="UP001549921">
    <property type="component" value="Unassembled WGS sequence"/>
</dbReference>
<keyword evidence="3" id="KW-0862">Zinc</keyword>
<evidence type="ECO:0000259" key="5">
    <source>
        <dbReference type="PROSITE" id="PS50808"/>
    </source>
</evidence>
<dbReference type="Pfam" id="PF02892">
    <property type="entry name" value="zf-BED"/>
    <property type="match status" value="2"/>
</dbReference>
<dbReference type="InterPro" id="IPR003656">
    <property type="entry name" value="Znf_BED"/>
</dbReference>
<dbReference type="SUPFAM" id="SSF57667">
    <property type="entry name" value="beta-beta-alpha zinc fingers"/>
    <property type="match status" value="2"/>
</dbReference>
<evidence type="ECO:0000256" key="2">
    <source>
        <dbReference type="ARBA" id="ARBA00022771"/>
    </source>
</evidence>
<evidence type="ECO:0000256" key="4">
    <source>
        <dbReference type="PROSITE-ProRule" id="PRU00027"/>
    </source>
</evidence>
<dbReference type="InterPro" id="IPR036236">
    <property type="entry name" value="Znf_C2H2_sf"/>
</dbReference>
<gene>
    <name evidence="6" type="ORF">ABMA28_001387</name>
</gene>
<evidence type="ECO:0000313" key="6">
    <source>
        <dbReference type="EMBL" id="KAL0831857.1"/>
    </source>
</evidence>
<feature type="domain" description="BED-type" evidence="5">
    <location>
        <begin position="134"/>
        <end position="185"/>
    </location>
</feature>
<dbReference type="InterPro" id="IPR013087">
    <property type="entry name" value="Znf_C2H2_type"/>
</dbReference>
<dbReference type="EMBL" id="JBEDNZ010000011">
    <property type="protein sequence ID" value="KAL0831857.1"/>
    <property type="molecule type" value="Genomic_DNA"/>
</dbReference>
<evidence type="ECO:0000256" key="3">
    <source>
        <dbReference type="ARBA" id="ARBA00022833"/>
    </source>
</evidence>
<evidence type="ECO:0000256" key="1">
    <source>
        <dbReference type="ARBA" id="ARBA00022723"/>
    </source>
</evidence>
<sequence length="342" mass="39936">MLLVTETELPDWVSIYFLKNGENEYRCNICETILHTDEKSLQLLEHIKANHKEVHDLHKENPEATVGFRIEFLHLNVLKDDGDPKTEPVIIGEMCEAESEEIAKPITEKFEENDSHLVVIPPKKKVQRRESENRKKSWVWKYFIRMSSIIYRCKICEAVLSIKGCNTNNMNRHVRTKHPTVYQLEMDEKRQAEHETPVETDTSHIEDYAIERELDISHDSATQTPKSGFHRRSWIWMYFTRVSSTLAQCKLCSRNICHGGNATGNMNRHLKMIHNKTGNDHNWVWKVFDNSEEDSYACKICQYRCFKHNDVDKSISNILNHLKLAHGVISGEQIITSIECED</sequence>
<dbReference type="AlphaFoldDB" id="A0ABD0T484"/>
<accession>A0ABD0T484</accession>
<protein>
    <recommendedName>
        <fullName evidence="5">BED-type domain-containing protein</fullName>
    </recommendedName>
</protein>
<proteinExistence type="predicted"/>
<reference evidence="6 7" key="1">
    <citation type="submission" date="2024-06" db="EMBL/GenBank/DDBJ databases">
        <title>A chromosome-level genome assembly of beet webworm, Loxostege sticticalis.</title>
        <authorList>
            <person name="Zhang Y."/>
        </authorList>
    </citation>
    <scope>NUCLEOTIDE SEQUENCE [LARGE SCALE GENOMIC DNA]</scope>
    <source>
        <strain evidence="6">AQ028</strain>
        <tissue evidence="6">Male pupae</tissue>
    </source>
</reference>
<organism evidence="6 7">
    <name type="scientific">Loxostege sticticalis</name>
    <name type="common">Beet webworm moth</name>
    <dbReference type="NCBI Taxonomy" id="481309"/>
    <lineage>
        <taxon>Eukaryota</taxon>
        <taxon>Metazoa</taxon>
        <taxon>Ecdysozoa</taxon>
        <taxon>Arthropoda</taxon>
        <taxon>Hexapoda</taxon>
        <taxon>Insecta</taxon>
        <taxon>Pterygota</taxon>
        <taxon>Neoptera</taxon>
        <taxon>Endopterygota</taxon>
        <taxon>Lepidoptera</taxon>
        <taxon>Glossata</taxon>
        <taxon>Ditrysia</taxon>
        <taxon>Pyraloidea</taxon>
        <taxon>Crambidae</taxon>
        <taxon>Pyraustinae</taxon>
        <taxon>Loxostege</taxon>
    </lineage>
</organism>
<dbReference type="GO" id="GO:0008270">
    <property type="term" value="F:zinc ion binding"/>
    <property type="evidence" value="ECO:0007669"/>
    <property type="project" value="UniProtKB-KW"/>
</dbReference>
<dbReference type="SMART" id="SM00355">
    <property type="entry name" value="ZnF_C2H2"/>
    <property type="match status" value="4"/>
</dbReference>
<name>A0ABD0T484_LOXSC</name>
<keyword evidence="2 4" id="KW-0863">Zinc-finger</keyword>
<evidence type="ECO:0000313" key="7">
    <source>
        <dbReference type="Proteomes" id="UP001549921"/>
    </source>
</evidence>
<dbReference type="SMART" id="SM00614">
    <property type="entry name" value="ZnF_BED"/>
    <property type="match status" value="2"/>
</dbReference>